<dbReference type="OrthoDB" id="9789566at2"/>
<keyword evidence="2 4" id="KW-0238">DNA-binding</keyword>
<organism evidence="6 7">
    <name type="scientific">Oleiharenicola lentus</name>
    <dbReference type="NCBI Taxonomy" id="2508720"/>
    <lineage>
        <taxon>Bacteria</taxon>
        <taxon>Pseudomonadati</taxon>
        <taxon>Verrucomicrobiota</taxon>
        <taxon>Opitutia</taxon>
        <taxon>Opitutales</taxon>
        <taxon>Opitutaceae</taxon>
        <taxon>Oleiharenicola</taxon>
    </lineage>
</organism>
<dbReference type="Pfam" id="PF00440">
    <property type="entry name" value="TetR_N"/>
    <property type="match status" value="1"/>
</dbReference>
<dbReference type="InterPro" id="IPR001647">
    <property type="entry name" value="HTH_TetR"/>
</dbReference>
<keyword evidence="1" id="KW-0805">Transcription regulation</keyword>
<evidence type="ECO:0000256" key="4">
    <source>
        <dbReference type="PROSITE-ProRule" id="PRU00335"/>
    </source>
</evidence>
<dbReference type="GO" id="GO:0000976">
    <property type="term" value="F:transcription cis-regulatory region binding"/>
    <property type="evidence" value="ECO:0007669"/>
    <property type="project" value="TreeGrafter"/>
</dbReference>
<dbReference type="InterPro" id="IPR050109">
    <property type="entry name" value="HTH-type_TetR-like_transc_reg"/>
</dbReference>
<dbReference type="Pfam" id="PF17939">
    <property type="entry name" value="TetR_C_30"/>
    <property type="match status" value="1"/>
</dbReference>
<dbReference type="Proteomes" id="UP000290218">
    <property type="component" value="Unassembled WGS sequence"/>
</dbReference>
<evidence type="ECO:0000259" key="5">
    <source>
        <dbReference type="PROSITE" id="PS50977"/>
    </source>
</evidence>
<dbReference type="GO" id="GO:0003700">
    <property type="term" value="F:DNA-binding transcription factor activity"/>
    <property type="evidence" value="ECO:0007669"/>
    <property type="project" value="TreeGrafter"/>
</dbReference>
<protein>
    <submittedName>
        <fullName evidence="6">TetR/AcrR family transcriptional regulator</fullName>
    </submittedName>
</protein>
<dbReference type="AlphaFoldDB" id="A0A4Q1C5R1"/>
<keyword evidence="3" id="KW-0804">Transcription</keyword>
<dbReference type="SUPFAM" id="SSF46689">
    <property type="entry name" value="Homeodomain-like"/>
    <property type="match status" value="1"/>
</dbReference>
<reference evidence="6 7" key="1">
    <citation type="submission" date="2019-01" db="EMBL/GenBank/DDBJ databases">
        <title>Lacunisphaera sp. strain TWA-58.</title>
        <authorList>
            <person name="Chen W.-M."/>
        </authorList>
    </citation>
    <scope>NUCLEOTIDE SEQUENCE [LARGE SCALE GENOMIC DNA]</scope>
    <source>
        <strain evidence="6 7">TWA-58</strain>
    </source>
</reference>
<accession>A0A4Q1C5R1</accession>
<name>A0A4Q1C5R1_9BACT</name>
<dbReference type="RefSeq" id="WP_129049768.1">
    <property type="nucleotide sequence ID" value="NZ_SDHX01000002.1"/>
</dbReference>
<comment type="caution">
    <text evidence="6">The sequence shown here is derived from an EMBL/GenBank/DDBJ whole genome shotgun (WGS) entry which is preliminary data.</text>
</comment>
<feature type="DNA-binding region" description="H-T-H motif" evidence="4">
    <location>
        <begin position="26"/>
        <end position="45"/>
    </location>
</feature>
<dbReference type="InterPro" id="IPR036271">
    <property type="entry name" value="Tet_transcr_reg_TetR-rel_C_sf"/>
</dbReference>
<evidence type="ECO:0000256" key="2">
    <source>
        <dbReference type="ARBA" id="ARBA00023125"/>
    </source>
</evidence>
<evidence type="ECO:0000313" key="6">
    <source>
        <dbReference type="EMBL" id="RXK53761.1"/>
    </source>
</evidence>
<dbReference type="PANTHER" id="PTHR30055">
    <property type="entry name" value="HTH-TYPE TRANSCRIPTIONAL REGULATOR RUTR"/>
    <property type="match status" value="1"/>
</dbReference>
<dbReference type="InterPro" id="IPR041586">
    <property type="entry name" value="PsrA_TetR_C"/>
</dbReference>
<dbReference type="InterPro" id="IPR009057">
    <property type="entry name" value="Homeodomain-like_sf"/>
</dbReference>
<proteinExistence type="predicted"/>
<feature type="domain" description="HTH tetR-type" evidence="5">
    <location>
        <begin position="3"/>
        <end position="63"/>
    </location>
</feature>
<evidence type="ECO:0000256" key="1">
    <source>
        <dbReference type="ARBA" id="ARBA00023015"/>
    </source>
</evidence>
<evidence type="ECO:0000313" key="7">
    <source>
        <dbReference type="Proteomes" id="UP000290218"/>
    </source>
</evidence>
<dbReference type="PROSITE" id="PS50977">
    <property type="entry name" value="HTH_TETR_2"/>
    <property type="match status" value="1"/>
</dbReference>
<gene>
    <name evidence="6" type="ORF">ESB00_18930</name>
</gene>
<sequence>MPTSTRERILRAAESLFSQYGRTGVTLRQITGLAQVNVAAINYHFYDLDGLYRELVGRRLGQINRDQLDLLAVAQSRFGDDPVPLPEIFDALARPLFLPSPATGQLAPRLIGRLLSERQPSLDPLLRELFQPTMTRFGQALRRHQPALPPTDFVWRLNFVIGALHHTLVTLPDLSQHTSGLCRADDCAGALRNFNDFASKAFAA</sequence>
<dbReference type="EMBL" id="SDHX01000002">
    <property type="protein sequence ID" value="RXK53761.1"/>
    <property type="molecule type" value="Genomic_DNA"/>
</dbReference>
<evidence type="ECO:0000256" key="3">
    <source>
        <dbReference type="ARBA" id="ARBA00023163"/>
    </source>
</evidence>
<dbReference type="PANTHER" id="PTHR30055:SF234">
    <property type="entry name" value="HTH-TYPE TRANSCRIPTIONAL REGULATOR BETI"/>
    <property type="match status" value="1"/>
</dbReference>
<keyword evidence="7" id="KW-1185">Reference proteome</keyword>
<dbReference type="SUPFAM" id="SSF48498">
    <property type="entry name" value="Tetracyclin repressor-like, C-terminal domain"/>
    <property type="match status" value="1"/>
</dbReference>
<dbReference type="Gene3D" id="1.10.357.10">
    <property type="entry name" value="Tetracycline Repressor, domain 2"/>
    <property type="match status" value="1"/>
</dbReference>